<feature type="domain" description="Cytochrome c-552/4" evidence="4">
    <location>
        <begin position="148"/>
        <end position="216"/>
    </location>
</feature>
<dbReference type="Proteomes" id="UP000427769">
    <property type="component" value="Chromosome"/>
</dbReference>
<evidence type="ECO:0000256" key="1">
    <source>
        <dbReference type="ARBA" id="ARBA00022729"/>
    </source>
</evidence>
<dbReference type="InterPro" id="IPR024673">
    <property type="entry name" value="Octahem_Cyt_c"/>
</dbReference>
<dbReference type="OrthoDB" id="9788513at2"/>
<keyword evidence="6" id="KW-1185">Reference proteome</keyword>
<dbReference type="InterPro" id="IPR023155">
    <property type="entry name" value="Cyt_c-552/4"/>
</dbReference>
<dbReference type="SUPFAM" id="SSF48695">
    <property type="entry name" value="Multiheme cytochromes"/>
    <property type="match status" value="1"/>
</dbReference>
<protein>
    <submittedName>
        <fullName evidence="5">Cytochrome c</fullName>
    </submittedName>
</protein>
<dbReference type="Pfam" id="PF11783">
    <property type="entry name" value="Cytochrome_cB"/>
    <property type="match status" value="1"/>
</dbReference>
<sequence>MKSTRGRLSTFWCTLLLFFLASISTPAAFGATDDAEDRAPGRTMADQAIKGKQLWITTDHSRLKALQKDFRSGPEVTRACISCHTEAADQFHQTIHWTWQAYTTEDGSVHGKGGDSINNFCISADRMQDKGCLSCHPGWGKKTEAVNCLNCHGQKSINWEESFEDFEAFDGSDDPEEQEIANEIRANIQAAVQAVVRPERQNCGSCHFKGGGGDGVKHGDLDTSLTKPNKALDVHMGSDGQNFTCTRCHTTKLHNIAGRVYTKPAATDRKSLIEDDLTTKITCESCHSSTPHKADSKANDHTDKVACQSCHIPKFARVNPTKMSWDWSQAGKLKDGKPYKTEDEFGKHDYMSIKGQFKWDKNVKPEYFWYNGSISSTTARDAIDPSQVVRVSHPVGSRDDENARIFPFKVHRGKQPYDKVHKTLLGPMLSGPDGYWTTLDWNHALTKGQEALGIPFSGEFDFVDTTYVFPITHMVAPKENVVSCNECHTRDESRLASLAGFYMPGRDKFTLLDSVGWILVLGHLLGVGLHGLTRMFTNGRKEGK</sequence>
<dbReference type="RefSeq" id="WP_155306897.1">
    <property type="nucleotide sequence ID" value="NZ_AP021875.1"/>
</dbReference>
<keyword evidence="1 3" id="KW-0732">Signal</keyword>
<keyword evidence="2" id="KW-0812">Transmembrane</keyword>
<name>A0A5K7ZEN7_9BACT</name>
<evidence type="ECO:0000313" key="6">
    <source>
        <dbReference type="Proteomes" id="UP000427769"/>
    </source>
</evidence>
<feature type="transmembrane region" description="Helical" evidence="2">
    <location>
        <begin position="514"/>
        <end position="532"/>
    </location>
</feature>
<evidence type="ECO:0000256" key="2">
    <source>
        <dbReference type="SAM" id="Phobius"/>
    </source>
</evidence>
<dbReference type="Gene3D" id="1.10.1130.10">
    <property type="entry name" value="Flavocytochrome C3, Chain A"/>
    <property type="match status" value="1"/>
</dbReference>
<keyword evidence="2" id="KW-0472">Membrane</keyword>
<evidence type="ECO:0000256" key="3">
    <source>
        <dbReference type="SAM" id="SignalP"/>
    </source>
</evidence>
<dbReference type="PANTHER" id="PTHR35038:SF5">
    <property type="entry name" value="CYTOCHROME C-TYPE PROTEIN NRFB"/>
    <property type="match status" value="1"/>
</dbReference>
<organism evidence="5 6">
    <name type="scientific">Desulfosarcina widdelii</name>
    <dbReference type="NCBI Taxonomy" id="947919"/>
    <lineage>
        <taxon>Bacteria</taxon>
        <taxon>Pseudomonadati</taxon>
        <taxon>Thermodesulfobacteriota</taxon>
        <taxon>Desulfobacteria</taxon>
        <taxon>Desulfobacterales</taxon>
        <taxon>Desulfosarcinaceae</taxon>
        <taxon>Desulfosarcina</taxon>
    </lineage>
</organism>
<reference evidence="5 6" key="1">
    <citation type="submission" date="2019-11" db="EMBL/GenBank/DDBJ databases">
        <title>Comparative genomics of hydrocarbon-degrading Desulfosarcina strains.</title>
        <authorList>
            <person name="Watanabe M."/>
            <person name="Kojima H."/>
            <person name="Fukui M."/>
        </authorList>
    </citation>
    <scope>NUCLEOTIDE SEQUENCE [LARGE SCALE GENOMIC DNA]</scope>
    <source>
        <strain evidence="5 6">PP31</strain>
    </source>
</reference>
<gene>
    <name evidence="5" type="ORF">DSCW_56580</name>
</gene>
<dbReference type="KEGG" id="dwd:DSCW_56580"/>
<dbReference type="PANTHER" id="PTHR35038">
    <property type="entry name" value="DISSIMILATORY SULFITE REDUCTASE SIRA"/>
    <property type="match status" value="1"/>
</dbReference>
<keyword evidence="2" id="KW-1133">Transmembrane helix</keyword>
<dbReference type="PIRSF" id="PIRSF039014">
    <property type="entry name" value="OTR_cyc"/>
    <property type="match status" value="1"/>
</dbReference>
<dbReference type="InterPro" id="IPR051829">
    <property type="entry name" value="Multiheme_Cytochr_ET"/>
</dbReference>
<feature type="signal peptide" evidence="3">
    <location>
        <begin position="1"/>
        <end position="27"/>
    </location>
</feature>
<dbReference type="EMBL" id="AP021875">
    <property type="protein sequence ID" value="BBO78241.1"/>
    <property type="molecule type" value="Genomic_DNA"/>
</dbReference>
<accession>A0A5K7ZEN7</accession>
<dbReference type="AlphaFoldDB" id="A0A5K7ZEN7"/>
<dbReference type="GO" id="GO:0016491">
    <property type="term" value="F:oxidoreductase activity"/>
    <property type="evidence" value="ECO:0007669"/>
    <property type="project" value="TreeGrafter"/>
</dbReference>
<dbReference type="InterPro" id="IPR036280">
    <property type="entry name" value="Multihaem_cyt_sf"/>
</dbReference>
<proteinExistence type="predicted"/>
<dbReference type="NCBIfam" id="TIGR04315">
    <property type="entry name" value="octaheme_Shew"/>
    <property type="match status" value="1"/>
</dbReference>
<dbReference type="Pfam" id="PF13435">
    <property type="entry name" value="Cytochrome_C554"/>
    <property type="match status" value="1"/>
</dbReference>
<evidence type="ECO:0000313" key="5">
    <source>
        <dbReference type="EMBL" id="BBO78241.1"/>
    </source>
</evidence>
<feature type="chain" id="PRO_5024332836" evidence="3">
    <location>
        <begin position="28"/>
        <end position="544"/>
    </location>
</feature>
<evidence type="ECO:0000259" key="4">
    <source>
        <dbReference type="Pfam" id="PF13435"/>
    </source>
</evidence>